<gene>
    <name evidence="1" type="ORF">POM88_012996</name>
</gene>
<evidence type="ECO:0000313" key="1">
    <source>
        <dbReference type="EMBL" id="KAK1393940.1"/>
    </source>
</evidence>
<evidence type="ECO:0000313" key="2">
    <source>
        <dbReference type="Proteomes" id="UP001237642"/>
    </source>
</evidence>
<comment type="caution">
    <text evidence="1">The sequence shown here is derived from an EMBL/GenBank/DDBJ whole genome shotgun (WGS) entry which is preliminary data.</text>
</comment>
<dbReference type="PANTHER" id="PTHR31296:SF1">
    <property type="entry name" value="MITOCHONDRIAL PROTEIN C2ORF69"/>
    <property type="match status" value="1"/>
</dbReference>
<accession>A0AAD8J1C4</accession>
<dbReference type="GO" id="GO:0005739">
    <property type="term" value="C:mitochondrion"/>
    <property type="evidence" value="ECO:0007669"/>
    <property type="project" value="TreeGrafter"/>
</dbReference>
<protein>
    <submittedName>
        <fullName evidence="1">Conserved developmentally regulated protein</fullName>
    </submittedName>
</protein>
<keyword evidence="2" id="KW-1185">Reference proteome</keyword>
<sequence>MDRWTGIMKVSLNPYSRARYQVAASLCLSSSDTLAVPSQNAIFFCGDRVQGTGNPVIEKLSNLQTIAEILVSKLGDTTNAWVIEASAFRGPFAVYKDFVPSVDRLGEPQSYDATGFPASKSVVLLLSNCLKEVKNLISEKLGKPYQDGVCAPCLHQPRTILLGFSKGGMVLNQLMSEIAFLDLNSTKSLAKVSETHDTGELLQIESQIIPSSNHLLVDSITEIHFVDAGLNCAGAYLTDPNVIQRISKRLLHRGQSINFVLHGTPRQWCDRMRVWIQEEKDTLVQLLKSEAESGGNLSVSEKLYFADLTPNLQMHFEIIEILYLKSAQLDVCNAQHARGK</sequence>
<reference evidence="1" key="2">
    <citation type="submission" date="2023-05" db="EMBL/GenBank/DDBJ databases">
        <authorList>
            <person name="Schelkunov M.I."/>
        </authorList>
    </citation>
    <scope>NUCLEOTIDE SEQUENCE</scope>
    <source>
        <strain evidence="1">Hsosn_3</strain>
        <tissue evidence="1">Leaf</tissue>
    </source>
</reference>
<dbReference type="Proteomes" id="UP001237642">
    <property type="component" value="Unassembled WGS sequence"/>
</dbReference>
<dbReference type="AlphaFoldDB" id="A0AAD8J1C4"/>
<dbReference type="InterPro" id="IPR018881">
    <property type="entry name" value="C2orf69_mit"/>
</dbReference>
<proteinExistence type="predicted"/>
<organism evidence="1 2">
    <name type="scientific">Heracleum sosnowskyi</name>
    <dbReference type="NCBI Taxonomy" id="360622"/>
    <lineage>
        <taxon>Eukaryota</taxon>
        <taxon>Viridiplantae</taxon>
        <taxon>Streptophyta</taxon>
        <taxon>Embryophyta</taxon>
        <taxon>Tracheophyta</taxon>
        <taxon>Spermatophyta</taxon>
        <taxon>Magnoliopsida</taxon>
        <taxon>eudicotyledons</taxon>
        <taxon>Gunneridae</taxon>
        <taxon>Pentapetalae</taxon>
        <taxon>asterids</taxon>
        <taxon>campanulids</taxon>
        <taxon>Apiales</taxon>
        <taxon>Apiaceae</taxon>
        <taxon>Apioideae</taxon>
        <taxon>apioid superclade</taxon>
        <taxon>Tordylieae</taxon>
        <taxon>Tordyliinae</taxon>
        <taxon>Heracleum</taxon>
    </lineage>
</organism>
<dbReference type="PANTHER" id="PTHR31296">
    <property type="entry name" value="UPF0565 PROTEIN C2ORF69"/>
    <property type="match status" value="1"/>
</dbReference>
<reference evidence="1" key="1">
    <citation type="submission" date="2023-02" db="EMBL/GenBank/DDBJ databases">
        <title>Genome of toxic invasive species Heracleum sosnowskyi carries increased number of genes despite the absence of recent whole-genome duplications.</title>
        <authorList>
            <person name="Schelkunov M."/>
            <person name="Shtratnikova V."/>
            <person name="Makarenko M."/>
            <person name="Klepikova A."/>
            <person name="Omelchenko D."/>
            <person name="Novikova G."/>
            <person name="Obukhova E."/>
            <person name="Bogdanov V."/>
            <person name="Penin A."/>
            <person name="Logacheva M."/>
        </authorList>
    </citation>
    <scope>NUCLEOTIDE SEQUENCE</scope>
    <source>
        <strain evidence="1">Hsosn_3</strain>
        <tissue evidence="1">Leaf</tissue>
    </source>
</reference>
<dbReference type="Pfam" id="PF10561">
    <property type="entry name" value="C2orf69"/>
    <property type="match status" value="1"/>
</dbReference>
<name>A0AAD8J1C4_9APIA</name>
<dbReference type="EMBL" id="JAUIZM010000003">
    <property type="protein sequence ID" value="KAK1393940.1"/>
    <property type="molecule type" value="Genomic_DNA"/>
</dbReference>